<evidence type="ECO:0000313" key="2">
    <source>
        <dbReference type="EMBL" id="KAH7288507.1"/>
    </source>
</evidence>
<protein>
    <submittedName>
        <fullName evidence="2">Uncharacterized protein</fullName>
    </submittedName>
</protein>
<sequence>MDEKKLGRSKYMQHIFIFVIVILLEVGDHFIASSFCGSHVNNTTWRISALQ</sequence>
<gene>
    <name evidence="2" type="ORF">KP509_31G028900</name>
</gene>
<keyword evidence="1" id="KW-1133">Transmembrane helix</keyword>
<name>A0A8T2QXB9_CERRI</name>
<reference evidence="2" key="1">
    <citation type="submission" date="2021-08" db="EMBL/GenBank/DDBJ databases">
        <title>WGS assembly of Ceratopteris richardii.</title>
        <authorList>
            <person name="Marchant D.B."/>
            <person name="Chen G."/>
            <person name="Jenkins J."/>
            <person name="Shu S."/>
            <person name="Leebens-Mack J."/>
            <person name="Grimwood J."/>
            <person name="Schmutz J."/>
            <person name="Soltis P."/>
            <person name="Soltis D."/>
            <person name="Chen Z.-H."/>
        </authorList>
    </citation>
    <scope>NUCLEOTIDE SEQUENCE</scope>
    <source>
        <strain evidence="2">Whitten #5841</strain>
        <tissue evidence="2">Leaf</tissue>
    </source>
</reference>
<accession>A0A8T2QXB9</accession>
<keyword evidence="3" id="KW-1185">Reference proteome</keyword>
<comment type="caution">
    <text evidence="2">The sequence shown here is derived from an EMBL/GenBank/DDBJ whole genome shotgun (WGS) entry which is preliminary data.</text>
</comment>
<feature type="transmembrane region" description="Helical" evidence="1">
    <location>
        <begin position="12"/>
        <end position="32"/>
    </location>
</feature>
<keyword evidence="1" id="KW-0472">Membrane</keyword>
<organism evidence="2 3">
    <name type="scientific">Ceratopteris richardii</name>
    <name type="common">Triangle waterfern</name>
    <dbReference type="NCBI Taxonomy" id="49495"/>
    <lineage>
        <taxon>Eukaryota</taxon>
        <taxon>Viridiplantae</taxon>
        <taxon>Streptophyta</taxon>
        <taxon>Embryophyta</taxon>
        <taxon>Tracheophyta</taxon>
        <taxon>Polypodiopsida</taxon>
        <taxon>Polypodiidae</taxon>
        <taxon>Polypodiales</taxon>
        <taxon>Pteridineae</taxon>
        <taxon>Pteridaceae</taxon>
        <taxon>Parkerioideae</taxon>
        <taxon>Ceratopteris</taxon>
    </lineage>
</organism>
<dbReference type="Proteomes" id="UP000825935">
    <property type="component" value="Chromosome 31"/>
</dbReference>
<evidence type="ECO:0000256" key="1">
    <source>
        <dbReference type="SAM" id="Phobius"/>
    </source>
</evidence>
<proteinExistence type="predicted"/>
<dbReference type="EMBL" id="CM035436">
    <property type="protein sequence ID" value="KAH7288507.1"/>
    <property type="molecule type" value="Genomic_DNA"/>
</dbReference>
<dbReference type="AlphaFoldDB" id="A0A8T2QXB9"/>
<evidence type="ECO:0000313" key="3">
    <source>
        <dbReference type="Proteomes" id="UP000825935"/>
    </source>
</evidence>
<keyword evidence="1" id="KW-0812">Transmembrane</keyword>